<feature type="transmembrane region" description="Helical" evidence="6">
    <location>
        <begin position="226"/>
        <end position="245"/>
    </location>
</feature>
<evidence type="ECO:0000313" key="8">
    <source>
        <dbReference type="Proteomes" id="UP000094580"/>
    </source>
</evidence>
<evidence type="ECO:0000256" key="2">
    <source>
        <dbReference type="ARBA" id="ARBA00022475"/>
    </source>
</evidence>
<comment type="subcellular location">
    <subcellularLocation>
        <location evidence="1">Cell membrane</location>
        <topology evidence="1">Multi-pass membrane protein</topology>
    </subcellularLocation>
</comment>
<feature type="transmembrane region" description="Helical" evidence="6">
    <location>
        <begin position="120"/>
        <end position="139"/>
    </location>
</feature>
<evidence type="ECO:0000256" key="5">
    <source>
        <dbReference type="ARBA" id="ARBA00023136"/>
    </source>
</evidence>
<evidence type="ECO:0000256" key="6">
    <source>
        <dbReference type="SAM" id="Phobius"/>
    </source>
</evidence>
<keyword evidence="5 6" id="KW-0472">Membrane</keyword>
<dbReference type="EMBL" id="MDKC01000033">
    <property type="protein sequence ID" value="ODG90831.1"/>
    <property type="molecule type" value="Genomic_DNA"/>
</dbReference>
<evidence type="ECO:0000256" key="3">
    <source>
        <dbReference type="ARBA" id="ARBA00022692"/>
    </source>
</evidence>
<keyword evidence="2" id="KW-1003">Cell membrane</keyword>
<name>A0ABX2ZM87_9BACI</name>
<reference evidence="7 8" key="1">
    <citation type="submission" date="2016-07" db="EMBL/GenBank/DDBJ databases">
        <authorList>
            <person name="Townsley L."/>
            <person name="Shank E.A."/>
        </authorList>
    </citation>
    <scope>NUCLEOTIDE SEQUENCE [LARGE SCALE GENOMIC DNA]</scope>
    <source>
        <strain evidence="7 8">CH01</strain>
    </source>
</reference>
<dbReference type="InterPro" id="IPR019108">
    <property type="entry name" value="Caa3_assmbl_CtaG-rel"/>
</dbReference>
<dbReference type="Pfam" id="PF09678">
    <property type="entry name" value="Caa3_CtaG"/>
    <property type="match status" value="1"/>
</dbReference>
<gene>
    <name evidence="7" type="ORF">BED47_10305</name>
</gene>
<feature type="transmembrane region" description="Helical" evidence="6">
    <location>
        <begin position="75"/>
        <end position="99"/>
    </location>
</feature>
<comment type="caution">
    <text evidence="7">The sequence shown here is derived from an EMBL/GenBank/DDBJ whole genome shotgun (WGS) entry which is preliminary data.</text>
</comment>
<feature type="transmembrane region" description="Helical" evidence="6">
    <location>
        <begin position="184"/>
        <end position="206"/>
    </location>
</feature>
<protein>
    <recommendedName>
        <fullName evidence="9">Cytochrome c oxidase assembly protein</fullName>
    </recommendedName>
</protein>
<proteinExistence type="predicted"/>
<feature type="transmembrane region" description="Helical" evidence="6">
    <location>
        <begin position="12"/>
        <end position="32"/>
    </location>
</feature>
<evidence type="ECO:0000256" key="4">
    <source>
        <dbReference type="ARBA" id="ARBA00022989"/>
    </source>
</evidence>
<accession>A0ABX2ZM87</accession>
<sequence length="256" mass="29339">MRDNFINYFNSFDLFIILFILLLIIGYLVAAINQKKKPWPKSRSILWVTGFVCILVSVVGPIAKLSHHLFVFHMIMHLLLGMLAPFFIALSRPITLLLTSLKTQHARRVTRLLKCAPVRLLTHPITTILINIGGLWVLYTSTVFNLIHENIFLLIVVHIHLFFAGYFFTISIIAIEPISHKYSFLFRSSIMILALAGHDILSKFLFSNPLDSFSFNDVQNGAVLMYYGGDFVDLLLITVLCYFWYNSATLKKPRTI</sequence>
<evidence type="ECO:0000256" key="1">
    <source>
        <dbReference type="ARBA" id="ARBA00004651"/>
    </source>
</evidence>
<organism evidence="7 8">
    <name type="scientific">Gottfriedia luciferensis</name>
    <dbReference type="NCBI Taxonomy" id="178774"/>
    <lineage>
        <taxon>Bacteria</taxon>
        <taxon>Bacillati</taxon>
        <taxon>Bacillota</taxon>
        <taxon>Bacilli</taxon>
        <taxon>Bacillales</taxon>
        <taxon>Bacillaceae</taxon>
        <taxon>Gottfriedia</taxon>
    </lineage>
</organism>
<feature type="transmembrane region" description="Helical" evidence="6">
    <location>
        <begin position="151"/>
        <end position="175"/>
    </location>
</feature>
<dbReference type="RefSeq" id="WP_069034695.1">
    <property type="nucleotide sequence ID" value="NZ_MDKC01000033.1"/>
</dbReference>
<feature type="transmembrane region" description="Helical" evidence="6">
    <location>
        <begin position="44"/>
        <end position="63"/>
    </location>
</feature>
<evidence type="ECO:0000313" key="7">
    <source>
        <dbReference type="EMBL" id="ODG90831.1"/>
    </source>
</evidence>
<keyword evidence="3 6" id="KW-0812">Transmembrane</keyword>
<keyword evidence="4 6" id="KW-1133">Transmembrane helix</keyword>
<evidence type="ECO:0008006" key="9">
    <source>
        <dbReference type="Google" id="ProtNLM"/>
    </source>
</evidence>
<keyword evidence="8" id="KW-1185">Reference proteome</keyword>
<dbReference type="Proteomes" id="UP000094580">
    <property type="component" value="Unassembled WGS sequence"/>
</dbReference>